<name>A0A9Q4B0A8_SALAG</name>
<evidence type="ECO:0000259" key="8">
    <source>
        <dbReference type="Pfam" id="PF22642"/>
    </source>
</evidence>
<dbReference type="Proteomes" id="UP001057753">
    <property type="component" value="Unassembled WGS sequence"/>
</dbReference>
<dbReference type="GO" id="GO:1901891">
    <property type="term" value="P:regulation of cell septum assembly"/>
    <property type="evidence" value="ECO:0007669"/>
    <property type="project" value="InterPro"/>
</dbReference>
<dbReference type="Pfam" id="PF22642">
    <property type="entry name" value="MinC_N_1"/>
    <property type="match status" value="1"/>
</dbReference>
<proteinExistence type="inferred from homology"/>
<evidence type="ECO:0000313" key="9">
    <source>
        <dbReference type="EMBL" id="MCR6095667.1"/>
    </source>
</evidence>
<evidence type="ECO:0000313" key="10">
    <source>
        <dbReference type="Proteomes" id="UP001057753"/>
    </source>
</evidence>
<sequence>MKTNQKKNQYVIIKGTKDGLTFILDDQCSMDTLKSALKETLSDRPQPSKESQGAVKAKLAIGKRYLENVELQELASLFSEEMNIKVEDIESDVISKTEAEHLVKEKQMTQVARIIRSGQVIELQGDLLIIGDVNPGATVKATGNIYILGKLKGIAHAGSNGNKEAVICASVMTPSQLRIASVVRRSPEESDQLIEQQMMECAYLNENEEIILEKLHKLSKIRPQLATELC</sequence>
<dbReference type="EMBL" id="JABXYM010000001">
    <property type="protein sequence ID" value="MCR6095667.1"/>
    <property type="molecule type" value="Genomic_DNA"/>
</dbReference>
<keyword evidence="2 6" id="KW-0132">Cell division</keyword>
<comment type="caution">
    <text evidence="9">The sequence shown here is derived from an EMBL/GenBank/DDBJ whole genome shotgun (WGS) entry which is preliminary data.</text>
</comment>
<dbReference type="InterPro" id="IPR016098">
    <property type="entry name" value="CAP/MinC_C"/>
</dbReference>
<comment type="subunit">
    <text evidence="5 6">Interacts with MinD and FtsZ.</text>
</comment>
<keyword evidence="4 6" id="KW-0131">Cell cycle</keyword>
<evidence type="ECO:0000259" key="7">
    <source>
        <dbReference type="Pfam" id="PF03775"/>
    </source>
</evidence>
<dbReference type="Gene3D" id="3.30.160.540">
    <property type="match status" value="1"/>
</dbReference>
<evidence type="ECO:0000256" key="1">
    <source>
        <dbReference type="ARBA" id="ARBA00006291"/>
    </source>
</evidence>
<comment type="similarity">
    <text evidence="1 6">Belongs to the MinC family.</text>
</comment>
<evidence type="ECO:0000256" key="6">
    <source>
        <dbReference type="HAMAP-Rule" id="MF_00267"/>
    </source>
</evidence>
<dbReference type="InterPro" id="IPR013033">
    <property type="entry name" value="MinC"/>
</dbReference>
<dbReference type="PANTHER" id="PTHR34108">
    <property type="entry name" value="SEPTUM SITE-DETERMINING PROTEIN MINC"/>
    <property type="match status" value="1"/>
</dbReference>
<evidence type="ECO:0000256" key="2">
    <source>
        <dbReference type="ARBA" id="ARBA00022618"/>
    </source>
</evidence>
<dbReference type="PANTHER" id="PTHR34108:SF1">
    <property type="entry name" value="SEPTUM SITE-DETERMINING PROTEIN MINC"/>
    <property type="match status" value="1"/>
</dbReference>
<accession>A0A9Q4B0A8</accession>
<dbReference type="RefSeq" id="WP_257820424.1">
    <property type="nucleotide sequence ID" value="NZ_JABXYM010000001.1"/>
</dbReference>
<evidence type="ECO:0000256" key="3">
    <source>
        <dbReference type="ARBA" id="ARBA00023210"/>
    </source>
</evidence>
<dbReference type="GO" id="GO:0000902">
    <property type="term" value="P:cell morphogenesis"/>
    <property type="evidence" value="ECO:0007669"/>
    <property type="project" value="InterPro"/>
</dbReference>
<evidence type="ECO:0000256" key="4">
    <source>
        <dbReference type="ARBA" id="ARBA00023306"/>
    </source>
</evidence>
<evidence type="ECO:0000256" key="5">
    <source>
        <dbReference type="ARBA" id="ARBA00046874"/>
    </source>
</evidence>
<keyword evidence="3 6" id="KW-0717">Septation</keyword>
<feature type="domain" description="Septum site-determining protein MinC N-terminal" evidence="8">
    <location>
        <begin position="11"/>
        <end position="89"/>
    </location>
</feature>
<dbReference type="GO" id="GO:0000917">
    <property type="term" value="P:division septum assembly"/>
    <property type="evidence" value="ECO:0007669"/>
    <property type="project" value="UniProtKB-KW"/>
</dbReference>
<dbReference type="InterPro" id="IPR055219">
    <property type="entry name" value="MinC_N_1"/>
</dbReference>
<comment type="function">
    <text evidence="6">Cell division inhibitor that blocks the formation of polar Z ring septums. Rapidly oscillates between the poles of the cell to destabilize FtsZ filaments that have formed before they mature into polar Z rings. Prevents FtsZ polymerization.</text>
</comment>
<dbReference type="InterPro" id="IPR036145">
    <property type="entry name" value="MinC_C_sf"/>
</dbReference>
<reference evidence="9" key="1">
    <citation type="submission" date="2020-06" db="EMBL/GenBank/DDBJ databases">
        <title>Insight into the genomes of haloalkaliphilic bacilli from Kenyan soda lakes.</title>
        <authorList>
            <person name="Mwirichia R."/>
            <person name="Villamizar G.C."/>
            <person name="Poehlein A."/>
            <person name="Mugweru J."/>
            <person name="Kipnyargis A."/>
            <person name="Kiplimo D."/>
            <person name="Orwa P."/>
            <person name="Daniel R."/>
        </authorList>
    </citation>
    <scope>NUCLEOTIDE SEQUENCE</scope>
    <source>
        <strain evidence="9">B1096_S55</strain>
    </source>
</reference>
<dbReference type="InterPro" id="IPR005526">
    <property type="entry name" value="Septum_form_inhib_MinC_C"/>
</dbReference>
<organism evidence="9 10">
    <name type="scientific">Salipaludibacillus agaradhaerens</name>
    <name type="common">Bacillus agaradhaerens</name>
    <dbReference type="NCBI Taxonomy" id="76935"/>
    <lineage>
        <taxon>Bacteria</taxon>
        <taxon>Bacillati</taxon>
        <taxon>Bacillota</taxon>
        <taxon>Bacilli</taxon>
        <taxon>Bacillales</taxon>
        <taxon>Bacillaceae</taxon>
    </lineage>
</organism>
<dbReference type="Pfam" id="PF03775">
    <property type="entry name" value="MinC_C"/>
    <property type="match status" value="1"/>
</dbReference>
<dbReference type="AlphaFoldDB" id="A0A9Q4B0A8"/>
<dbReference type="NCBIfam" id="TIGR01222">
    <property type="entry name" value="minC"/>
    <property type="match status" value="1"/>
</dbReference>
<keyword evidence="10" id="KW-1185">Reference proteome</keyword>
<dbReference type="SUPFAM" id="SSF63848">
    <property type="entry name" value="Cell-division inhibitor MinC, C-terminal domain"/>
    <property type="match status" value="1"/>
</dbReference>
<dbReference type="Gene3D" id="2.160.20.70">
    <property type="match status" value="1"/>
</dbReference>
<feature type="domain" description="Septum formation inhibitor MinC C-terminal" evidence="7">
    <location>
        <begin position="112"/>
        <end position="212"/>
    </location>
</feature>
<protein>
    <recommendedName>
        <fullName evidence="6">Probable septum site-determining protein MinC</fullName>
    </recommendedName>
</protein>
<dbReference type="HAMAP" id="MF_00267">
    <property type="entry name" value="MinC"/>
    <property type="match status" value="1"/>
</dbReference>
<gene>
    <name evidence="6 9" type="primary">minC</name>
    <name evidence="9" type="ORF">HXA33_03850</name>
</gene>